<name>A0AC35FBY0_9BILA</name>
<dbReference type="WBParaSite" id="PS1159_v2.g15985.t2">
    <property type="protein sequence ID" value="PS1159_v2.g15985.t2"/>
    <property type="gene ID" value="PS1159_v2.g15985"/>
</dbReference>
<organism evidence="1 2">
    <name type="scientific">Panagrolaimus sp. PS1159</name>
    <dbReference type="NCBI Taxonomy" id="55785"/>
    <lineage>
        <taxon>Eukaryota</taxon>
        <taxon>Metazoa</taxon>
        <taxon>Ecdysozoa</taxon>
        <taxon>Nematoda</taxon>
        <taxon>Chromadorea</taxon>
        <taxon>Rhabditida</taxon>
        <taxon>Tylenchina</taxon>
        <taxon>Panagrolaimomorpha</taxon>
        <taxon>Panagrolaimoidea</taxon>
        <taxon>Panagrolaimidae</taxon>
        <taxon>Panagrolaimus</taxon>
    </lineage>
</organism>
<sequence>MSGGGGKGYESLKSYISVADFEARAIDLLPKAVREYYQSGADDESTVARNKSAFRKYLIRPRVLVDVQNLDTKVTISFNPRESYTFEYPLGIAPTAFHRMAHPQGELATSMAASQTNTLMICSTLSTTKLEDIAQAASVNANLWFQLYVYRDRRITENLVSRAIASGYRALVLTVDAPMMGRRRADERNGFELPGHLKMENFDIELLARTFKGKEGASGFGEYVKNMFDLTLNWDDLRWLVEYSKIPVIVKGIVRGCDAIKALEAGARGIVVSNHGGRQIESTVSTIEALPEVIEAVNGRCPVFVDGGIRSGSDIFKCIALGADMVFIGSDIFKCIALGADMVFIGRPIIYGLSVGGVEGVKHVIQILRTEFEYAMRLSGISSIHQLRTVPRMVVHQNYYTFSKL</sequence>
<dbReference type="Proteomes" id="UP000887580">
    <property type="component" value="Unplaced"/>
</dbReference>
<proteinExistence type="predicted"/>
<evidence type="ECO:0000313" key="1">
    <source>
        <dbReference type="Proteomes" id="UP000887580"/>
    </source>
</evidence>
<protein>
    <submittedName>
        <fullName evidence="2">FMN hydroxy acid dehydrogenase domain-containing protein</fullName>
    </submittedName>
</protein>
<accession>A0AC35FBY0</accession>
<evidence type="ECO:0000313" key="2">
    <source>
        <dbReference type="WBParaSite" id="PS1159_v2.g15985.t2"/>
    </source>
</evidence>
<reference evidence="2" key="1">
    <citation type="submission" date="2022-11" db="UniProtKB">
        <authorList>
            <consortium name="WormBaseParasite"/>
        </authorList>
    </citation>
    <scope>IDENTIFICATION</scope>
</reference>